<evidence type="ECO:0000313" key="1">
    <source>
        <dbReference type="EMBL" id="PHF04024.1"/>
    </source>
</evidence>
<dbReference type="SUPFAM" id="SSF53254">
    <property type="entry name" value="Phosphoglycerate mutase-like"/>
    <property type="match status" value="1"/>
</dbReference>
<dbReference type="CDD" id="cd07067">
    <property type="entry name" value="HP_PGM_like"/>
    <property type="match status" value="1"/>
</dbReference>
<dbReference type="EMBL" id="NUTL01000016">
    <property type="protein sequence ID" value="PHF04024.1"/>
    <property type="molecule type" value="Genomic_DNA"/>
</dbReference>
<dbReference type="AlphaFoldDB" id="A0ABD6TFG6"/>
<reference evidence="1 2" key="1">
    <citation type="submission" date="2017-09" db="EMBL/GenBank/DDBJ databases">
        <title>Large-scale bioinformatics analysis of Bacillus genomes uncovers conserved roles of natural products in bacterial physiology.</title>
        <authorList>
            <consortium name="Agbiome Team Llc"/>
            <person name="Bleich R.M."/>
            <person name="Grubbs K.J."/>
            <person name="Santa Maria K.C."/>
            <person name="Allen S.E."/>
            <person name="Farag S."/>
            <person name="Shank E.A."/>
            <person name="Bowers A."/>
        </authorList>
    </citation>
    <scope>NUCLEOTIDE SEQUENCE [LARGE SCALE GENOMIC DNA]</scope>
    <source>
        <strain evidence="1 2">AFS037265</strain>
    </source>
</reference>
<protein>
    <submittedName>
        <fullName evidence="1">Histidine phosphatase family protein</fullName>
    </submittedName>
</protein>
<organism evidence="1 2">
    <name type="scientific">Bacillus pseudomycoides</name>
    <dbReference type="NCBI Taxonomy" id="64104"/>
    <lineage>
        <taxon>Bacteria</taxon>
        <taxon>Bacillati</taxon>
        <taxon>Bacillota</taxon>
        <taxon>Bacilli</taxon>
        <taxon>Bacillales</taxon>
        <taxon>Bacillaceae</taxon>
        <taxon>Bacillus</taxon>
        <taxon>Bacillus cereus group</taxon>
    </lineage>
</organism>
<dbReference type="InterPro" id="IPR050275">
    <property type="entry name" value="PGM_Phosphatase"/>
</dbReference>
<dbReference type="PANTHER" id="PTHR48100">
    <property type="entry name" value="BROAD-SPECIFICITY PHOSPHATASE YOR283W-RELATED"/>
    <property type="match status" value="1"/>
</dbReference>
<comment type="caution">
    <text evidence="1">The sequence shown here is derived from an EMBL/GenBank/DDBJ whole genome shotgun (WGS) entry which is preliminary data.</text>
</comment>
<dbReference type="InterPro" id="IPR013078">
    <property type="entry name" value="His_Pase_superF_clade-1"/>
</dbReference>
<dbReference type="Pfam" id="PF00300">
    <property type="entry name" value="His_Phos_1"/>
    <property type="match status" value="1"/>
</dbReference>
<dbReference type="PANTHER" id="PTHR48100:SF1">
    <property type="entry name" value="HISTIDINE PHOSPHATASE FAMILY PROTEIN-RELATED"/>
    <property type="match status" value="1"/>
</dbReference>
<evidence type="ECO:0000313" key="2">
    <source>
        <dbReference type="Proteomes" id="UP000221918"/>
    </source>
</evidence>
<sequence length="199" mass="22869">MVNLKNEGWILKKLIVVRHCSATGQERDAALTIAGEKQAHFLADFLIQNNLQIESIISSPFTRAIQSIAPFALRTNLPVGEDERLEERILSNNPMEDWLQKLEYTFTNIDIAFLGGESTKQAMDRVASLIQDILQQEHQVTLLVTHGNLLTLILKYFDNRIGFLEWKNLSNPDIYEITIDEQTTIHRLWGKTVENCYTR</sequence>
<dbReference type="SMART" id="SM00855">
    <property type="entry name" value="PGAM"/>
    <property type="match status" value="1"/>
</dbReference>
<dbReference type="Gene3D" id="3.40.50.1240">
    <property type="entry name" value="Phosphoglycerate mutase-like"/>
    <property type="match status" value="1"/>
</dbReference>
<accession>A0ABD6TFG6</accession>
<name>A0ABD6TFG6_9BACI</name>
<dbReference type="Proteomes" id="UP000221918">
    <property type="component" value="Unassembled WGS sequence"/>
</dbReference>
<proteinExistence type="predicted"/>
<dbReference type="InterPro" id="IPR029033">
    <property type="entry name" value="His_PPase_superfam"/>
</dbReference>
<gene>
    <name evidence="1" type="ORF">COF81_03235</name>
</gene>